<dbReference type="Gene3D" id="2.160.20.10">
    <property type="entry name" value="Single-stranded right-handed beta-helix, Pectin lyase-like"/>
    <property type="match status" value="1"/>
</dbReference>
<feature type="chain" id="PRO_5009907546" evidence="3">
    <location>
        <begin position="25"/>
        <end position="786"/>
    </location>
</feature>
<evidence type="ECO:0000256" key="1">
    <source>
        <dbReference type="ARBA" id="ARBA00022723"/>
    </source>
</evidence>
<feature type="signal peptide" evidence="3">
    <location>
        <begin position="1"/>
        <end position="24"/>
    </location>
</feature>
<dbReference type="PANTHER" id="PTHR42970:SF1">
    <property type="entry name" value="PECTATE LYASE C-RELATED"/>
    <property type="match status" value="1"/>
</dbReference>
<proteinExistence type="predicted"/>
<dbReference type="RefSeq" id="WP_082141843.1">
    <property type="nucleotide sequence ID" value="NZ_BBXL01000001.1"/>
</dbReference>
<accession>A0A1M4TIK7</accession>
<evidence type="ECO:0000313" key="5">
    <source>
        <dbReference type="Proteomes" id="UP000184480"/>
    </source>
</evidence>
<dbReference type="PANTHER" id="PTHR42970">
    <property type="entry name" value="PECTATE LYASE C-RELATED"/>
    <property type="match status" value="1"/>
</dbReference>
<reference evidence="5" key="1">
    <citation type="submission" date="2016-11" db="EMBL/GenBank/DDBJ databases">
        <authorList>
            <person name="Varghese N."/>
            <person name="Submissions S."/>
        </authorList>
    </citation>
    <scope>NUCLEOTIDE SEQUENCE [LARGE SCALE GENOMIC DNA]</scope>
    <source>
        <strain evidence="5">DSM 27370</strain>
    </source>
</reference>
<name>A0A1M4TIK7_9BACT</name>
<evidence type="ECO:0000313" key="4">
    <source>
        <dbReference type="EMBL" id="SHE44301.1"/>
    </source>
</evidence>
<dbReference type="EMBL" id="FQUC01000001">
    <property type="protein sequence ID" value="SHE44301.1"/>
    <property type="molecule type" value="Genomic_DNA"/>
</dbReference>
<keyword evidence="4" id="KW-0456">Lyase</keyword>
<dbReference type="Gene3D" id="2.115.10.20">
    <property type="entry name" value="Glycosyl hydrolase domain, family 43"/>
    <property type="match status" value="1"/>
</dbReference>
<dbReference type="InterPro" id="IPR011050">
    <property type="entry name" value="Pectin_lyase_fold/virulence"/>
</dbReference>
<organism evidence="4 5">
    <name type="scientific">Dysgonomonas macrotermitis</name>
    <dbReference type="NCBI Taxonomy" id="1346286"/>
    <lineage>
        <taxon>Bacteria</taxon>
        <taxon>Pseudomonadati</taxon>
        <taxon>Bacteroidota</taxon>
        <taxon>Bacteroidia</taxon>
        <taxon>Bacteroidales</taxon>
        <taxon>Dysgonomonadaceae</taxon>
        <taxon>Dysgonomonas</taxon>
    </lineage>
</organism>
<keyword evidence="3" id="KW-0732">Signal</keyword>
<evidence type="ECO:0000256" key="3">
    <source>
        <dbReference type="SAM" id="SignalP"/>
    </source>
</evidence>
<dbReference type="InterPro" id="IPR052063">
    <property type="entry name" value="Polysaccharide_Lyase_1"/>
</dbReference>
<dbReference type="Proteomes" id="UP000184480">
    <property type="component" value="Unassembled WGS sequence"/>
</dbReference>
<gene>
    <name evidence="4" type="ORF">SAMN05444362_101337</name>
</gene>
<keyword evidence="5" id="KW-1185">Reference proteome</keyword>
<dbReference type="AlphaFoldDB" id="A0A1M4TIK7"/>
<dbReference type="CDD" id="cd08994">
    <property type="entry name" value="GH43_62_32_68_117_130-like"/>
    <property type="match status" value="1"/>
</dbReference>
<dbReference type="InterPro" id="IPR023296">
    <property type="entry name" value="Glyco_hydro_beta-prop_sf"/>
</dbReference>
<dbReference type="STRING" id="1346286.SAMN05444362_101337"/>
<keyword evidence="2" id="KW-0325">Glycoprotein</keyword>
<dbReference type="GO" id="GO:0046872">
    <property type="term" value="F:metal ion binding"/>
    <property type="evidence" value="ECO:0007669"/>
    <property type="project" value="UniProtKB-KW"/>
</dbReference>
<evidence type="ECO:0000256" key="2">
    <source>
        <dbReference type="ARBA" id="ARBA00023180"/>
    </source>
</evidence>
<dbReference type="GO" id="GO:0016829">
    <property type="term" value="F:lyase activity"/>
    <property type="evidence" value="ECO:0007669"/>
    <property type="project" value="UniProtKB-KW"/>
</dbReference>
<dbReference type="SUPFAM" id="SSF51126">
    <property type="entry name" value="Pectin lyase-like"/>
    <property type="match status" value="1"/>
</dbReference>
<keyword evidence="1" id="KW-0479">Metal-binding</keyword>
<protein>
    <submittedName>
        <fullName evidence="4">Pectate lyase</fullName>
    </submittedName>
</protein>
<dbReference type="SUPFAM" id="SSF75005">
    <property type="entry name" value="Arabinanase/levansucrase/invertase"/>
    <property type="match status" value="1"/>
</dbReference>
<dbReference type="InterPro" id="IPR012334">
    <property type="entry name" value="Pectin_lyas_fold"/>
</dbReference>
<sequence length="786" mass="87348">MNRFVIKIILLSCILTGLSNQVSAQALAFPTAEGFGKYTTGGRGGRVITVTNLNDSGEGSLRDAIGQSGPRIVVFAVDGTIDLQSKLIITNDSITIAGQTAPGDGICLRNYPFYIRANNVVIRYIRARMGDTSKMEDDAMGAMNVKDLIIDHCSVSWSVDEALSVYKSENVTVQWCMITHSLSKSLHSKGAHGFGGIWGGKGATFHHNLLAHHTSRNPRFASDGYTPVDFRNNVVYNWGYKSAYGGGRYGKVNYVSNYYKPGPATSPDKIAWFLDPAEDGTGAYYLAGNIMFGSETVTADNWLGVGPKSCVRATEPFVVEPINEDTPEVAYQRVLHTAGCSLHRDSYDQQVIKEVETGTAKGGLTFAGGGKGIIDSQNEVGGWPELKQGNYPQDSDGDGMPDAWELRMGLDPHNPKDGNLYNLSQNYTNIEVYLNSIVSFENYYLTLKDNTDMNVIRKYSQNSISEFSRHLKPVGRVLESEGYYVWCCAPIYGEDGKVHVFYSRWPEKYKMGGWIHKSEIAHAIADKPEGPYTYVETVLAPRPGYFDATTCHNPHIQFINGTYYLFYMGNSDGTVNTKRIGLATAKSLNGPWNRSDKPLLEAGAEGEWDDCCTTNPAFIHNPNGQSWLYYKSWNKAAYQKEKGSIRGNRKYGLAISDSINGPYRRYAGNPVVDLSAHGGNKQVEDAYVYIEDGRYKMLMRDMGYFDHEVGLIFESEDGIHWSEPQIAWFGADAYLNEPPAAKHLSRYGRFERPQLLMKDGKPQYMFNAMQGGKYETASGFVFKIDN</sequence>